<dbReference type="InterPro" id="IPR002160">
    <property type="entry name" value="Prot_inh_Kunz-lg"/>
</dbReference>
<dbReference type="Gene3D" id="2.80.10.50">
    <property type="match status" value="1"/>
</dbReference>
<dbReference type="AlphaFoldDB" id="A0AAJ2DM84"/>
<protein>
    <submittedName>
        <fullName evidence="3">Mosquitocidal toxin protein</fullName>
    </submittedName>
    <submittedName>
        <fullName evidence="2">RICIN domain-containing protein</fullName>
    </submittedName>
</protein>
<comment type="caution">
    <text evidence="2">The sequence shown here is derived from an EMBL/GenBank/DDBJ whole genome shotgun (WGS) entry which is preliminary data.</text>
</comment>
<evidence type="ECO:0000313" key="2">
    <source>
        <dbReference type="EMBL" id="MDR4328840.1"/>
    </source>
</evidence>
<reference evidence="2" key="2">
    <citation type="submission" date="2019-07" db="EMBL/GenBank/DDBJ databases">
        <title>Phylogenomic Reclassification of ATCC Bacillus Strains and Various Taxa within the Genus Bacillus.</title>
        <authorList>
            <person name="Riojas M.A."/>
            <person name="Frank A.M."/>
            <person name="Fenn S.L."/>
            <person name="King S.P."/>
            <person name="Brower S.M."/>
            <person name="Hazbon M.H."/>
        </authorList>
    </citation>
    <scope>NUCLEOTIDE SEQUENCE</scope>
    <source>
        <strain evidence="2">NR-12239</strain>
    </source>
</reference>
<gene>
    <name evidence="3" type="ORF">COF81_02030</name>
    <name evidence="2" type="ORF">FOS08_23950</name>
</gene>
<dbReference type="InterPro" id="IPR000772">
    <property type="entry name" value="Ricin_B_lectin"/>
</dbReference>
<reference evidence="3 4" key="1">
    <citation type="submission" date="2017-09" db="EMBL/GenBank/DDBJ databases">
        <title>Large-scale bioinformatics analysis of Bacillus genomes uncovers conserved roles of natural products in bacterial physiology.</title>
        <authorList>
            <consortium name="Agbiome Team Llc"/>
            <person name="Bleich R.M."/>
            <person name="Grubbs K.J."/>
            <person name="Santa Maria K.C."/>
            <person name="Allen S.E."/>
            <person name="Farag S."/>
            <person name="Shank E.A."/>
            <person name="Bowers A."/>
        </authorList>
    </citation>
    <scope>NUCLEOTIDE SEQUENCE [LARGE SCALE GENOMIC DNA]</scope>
    <source>
        <strain evidence="3 4">AFS037265</strain>
    </source>
</reference>
<dbReference type="CDD" id="cd23445">
    <property type="entry name" value="beta-trefoil_Ricin_HA17-like"/>
    <property type="match status" value="1"/>
</dbReference>
<dbReference type="InterPro" id="IPR035992">
    <property type="entry name" value="Ricin_B-like_lectins"/>
</dbReference>
<dbReference type="PROSITE" id="PS00283">
    <property type="entry name" value="SOYBEAN_KUNITZ"/>
    <property type="match status" value="1"/>
</dbReference>
<evidence type="ECO:0000313" key="5">
    <source>
        <dbReference type="Proteomes" id="UP001248134"/>
    </source>
</evidence>
<name>A0AAJ2DM84_9BACI</name>
<dbReference type="SMART" id="SM00458">
    <property type="entry name" value="RICIN"/>
    <property type="match status" value="1"/>
</dbReference>
<dbReference type="Proteomes" id="UP000221918">
    <property type="component" value="Unassembled WGS sequence"/>
</dbReference>
<evidence type="ECO:0000313" key="3">
    <source>
        <dbReference type="EMBL" id="PHF04290.1"/>
    </source>
</evidence>
<sequence>MTFTTNNIVTRRRQKMNVKRKLPILTFLSLVFSVIVIIFPTNSAYAEEDDRILDIYGDPIRTNKDYILVHKELEPDQAIGVPLNQREAAVGAHKHGITFETYIGWYYPVTSHNNSYFGGEQHYDTKGNLYYGTPINFEAPRGERGDGYLRNDTQVSVSMKIGNNSRWGGAPKYHLTGTNSPYFIQNKSQEKIYTVLKENSKELNLVADRVTLYHDKFGRPTTSYNAHTSYISTRVLQSWYTGREKAWVQHEGRGYAGLEVVPIQNSWDPESVNGTYHLISGVNGTSVVDMSTRRSPDPNIPLNNVHLHEKHDGANQKWIFEYDQIIGAYQIKSATNPNLVLAWNDSNNSNNVFATPNQQKLEHYWILEDSGSGYIYVKNFKNQNKVLDVQGKGTSNGTNIIVNNNNNGWNQSFKLEKLD</sequence>
<evidence type="ECO:0000259" key="1">
    <source>
        <dbReference type="SMART" id="SM00458"/>
    </source>
</evidence>
<dbReference type="Pfam" id="PF14200">
    <property type="entry name" value="RicinB_lectin_2"/>
    <property type="match status" value="1"/>
</dbReference>
<dbReference type="EMBL" id="NUTL01000008">
    <property type="protein sequence ID" value="PHF04290.1"/>
    <property type="molecule type" value="Genomic_DNA"/>
</dbReference>
<dbReference type="PROSITE" id="PS50231">
    <property type="entry name" value="RICIN_B_LECTIN"/>
    <property type="match status" value="1"/>
</dbReference>
<dbReference type="Proteomes" id="UP001248134">
    <property type="component" value="Unassembled WGS sequence"/>
</dbReference>
<feature type="domain" description="Ricin B lectin" evidence="1">
    <location>
        <begin position="274"/>
        <end position="416"/>
    </location>
</feature>
<organism evidence="2 5">
    <name type="scientific">Bacillus pseudomycoides</name>
    <dbReference type="NCBI Taxonomy" id="64104"/>
    <lineage>
        <taxon>Bacteria</taxon>
        <taxon>Bacillati</taxon>
        <taxon>Bacillota</taxon>
        <taxon>Bacilli</taxon>
        <taxon>Bacillales</taxon>
        <taxon>Bacillaceae</taxon>
        <taxon>Bacillus</taxon>
        <taxon>Bacillus cereus group</taxon>
    </lineage>
</organism>
<accession>A0AAJ2DM84</accession>
<dbReference type="SUPFAM" id="SSF50370">
    <property type="entry name" value="Ricin B-like lectins"/>
    <property type="match status" value="1"/>
</dbReference>
<dbReference type="EMBL" id="VLYX01000041">
    <property type="protein sequence ID" value="MDR4328840.1"/>
    <property type="molecule type" value="Genomic_DNA"/>
</dbReference>
<evidence type="ECO:0000313" key="4">
    <source>
        <dbReference type="Proteomes" id="UP000221918"/>
    </source>
</evidence>
<proteinExistence type="predicted"/>
<dbReference type="GO" id="GO:0004866">
    <property type="term" value="F:endopeptidase inhibitor activity"/>
    <property type="evidence" value="ECO:0007669"/>
    <property type="project" value="InterPro"/>
</dbReference>